<dbReference type="Pfam" id="PF00063">
    <property type="entry name" value="Myosin_head"/>
    <property type="match status" value="1"/>
</dbReference>
<protein>
    <submittedName>
        <fullName evidence="9">Uncharacterized protein</fullName>
    </submittedName>
</protein>
<evidence type="ECO:0000256" key="5">
    <source>
        <dbReference type="ARBA" id="ARBA00023203"/>
    </source>
</evidence>
<keyword evidence="5 6" id="KW-0009">Actin-binding</keyword>
<dbReference type="Pfam" id="PF06017">
    <property type="entry name" value="Myosin_TH1"/>
    <property type="match status" value="1"/>
</dbReference>
<organism evidence="9 10">
    <name type="scientific">Blomia tropicalis</name>
    <name type="common">Mite</name>
    <dbReference type="NCBI Taxonomy" id="40697"/>
    <lineage>
        <taxon>Eukaryota</taxon>
        <taxon>Metazoa</taxon>
        <taxon>Ecdysozoa</taxon>
        <taxon>Arthropoda</taxon>
        <taxon>Chelicerata</taxon>
        <taxon>Arachnida</taxon>
        <taxon>Acari</taxon>
        <taxon>Acariformes</taxon>
        <taxon>Sarcoptiformes</taxon>
        <taxon>Astigmata</taxon>
        <taxon>Glycyphagoidea</taxon>
        <taxon>Echimyopodidae</taxon>
        <taxon>Blomia</taxon>
    </lineage>
</organism>
<evidence type="ECO:0000259" key="7">
    <source>
        <dbReference type="PROSITE" id="PS51456"/>
    </source>
</evidence>
<dbReference type="PRINTS" id="PR00193">
    <property type="entry name" value="MYOSINHEAVY"/>
</dbReference>
<keyword evidence="3 6" id="KW-0518">Myosin</keyword>
<gene>
    <name evidence="9" type="ORF">RDWZM_003081</name>
</gene>
<feature type="domain" description="TH1" evidence="8">
    <location>
        <begin position="867"/>
        <end position="1044"/>
    </location>
</feature>
<dbReference type="Gene3D" id="1.20.58.530">
    <property type="match status" value="1"/>
</dbReference>
<dbReference type="GO" id="GO:0007015">
    <property type="term" value="P:actin filament organization"/>
    <property type="evidence" value="ECO:0007669"/>
    <property type="project" value="TreeGrafter"/>
</dbReference>
<proteinExistence type="inferred from homology"/>
<dbReference type="SMART" id="SM00242">
    <property type="entry name" value="MYSc"/>
    <property type="match status" value="1"/>
</dbReference>
<dbReference type="GO" id="GO:0005737">
    <property type="term" value="C:cytoplasm"/>
    <property type="evidence" value="ECO:0007669"/>
    <property type="project" value="TreeGrafter"/>
</dbReference>
<evidence type="ECO:0000256" key="2">
    <source>
        <dbReference type="ARBA" id="ARBA00022840"/>
    </source>
</evidence>
<dbReference type="AlphaFoldDB" id="A0A9Q0MEJ1"/>
<comment type="similarity">
    <text evidence="6">Belongs to the TRAFAC class myosin-kinesin ATPase superfamily. Myosin family.</text>
</comment>
<dbReference type="Gene3D" id="1.10.10.820">
    <property type="match status" value="1"/>
</dbReference>
<dbReference type="OMA" id="AVIHIRA"/>
<dbReference type="GO" id="GO:0051015">
    <property type="term" value="F:actin filament binding"/>
    <property type="evidence" value="ECO:0007669"/>
    <property type="project" value="TreeGrafter"/>
</dbReference>
<dbReference type="PROSITE" id="PS51757">
    <property type="entry name" value="TH1"/>
    <property type="match status" value="1"/>
</dbReference>
<dbReference type="InterPro" id="IPR010926">
    <property type="entry name" value="Myosin_TH1"/>
</dbReference>
<reference evidence="9" key="1">
    <citation type="submission" date="2022-12" db="EMBL/GenBank/DDBJ databases">
        <title>Genome assemblies of Blomia tropicalis.</title>
        <authorList>
            <person name="Cui Y."/>
        </authorList>
    </citation>
    <scope>NUCLEOTIDE SEQUENCE</scope>
    <source>
        <tissue evidence="9">Adult mites</tissue>
    </source>
</reference>
<dbReference type="GO" id="GO:0005902">
    <property type="term" value="C:microvillus"/>
    <property type="evidence" value="ECO:0007669"/>
    <property type="project" value="TreeGrafter"/>
</dbReference>
<dbReference type="Gene3D" id="3.40.850.10">
    <property type="entry name" value="Kinesin motor domain"/>
    <property type="match status" value="1"/>
</dbReference>
<keyword evidence="4 6" id="KW-0505">Motor protein</keyword>
<accession>A0A9Q0MEJ1</accession>
<evidence type="ECO:0000256" key="3">
    <source>
        <dbReference type="ARBA" id="ARBA00023123"/>
    </source>
</evidence>
<evidence type="ECO:0000313" key="10">
    <source>
        <dbReference type="Proteomes" id="UP001142055"/>
    </source>
</evidence>
<dbReference type="SUPFAM" id="SSF52540">
    <property type="entry name" value="P-loop containing nucleoside triphosphate hydrolases"/>
    <property type="match status" value="1"/>
</dbReference>
<name>A0A9Q0MEJ1_BLOTA</name>
<evidence type="ECO:0000256" key="6">
    <source>
        <dbReference type="PROSITE-ProRule" id="PRU00782"/>
    </source>
</evidence>
<dbReference type="InterPro" id="IPR027417">
    <property type="entry name" value="P-loop_NTPase"/>
</dbReference>
<dbReference type="GO" id="GO:0016459">
    <property type="term" value="C:myosin complex"/>
    <property type="evidence" value="ECO:0007669"/>
    <property type="project" value="UniProtKB-KW"/>
</dbReference>
<dbReference type="GO" id="GO:0005524">
    <property type="term" value="F:ATP binding"/>
    <property type="evidence" value="ECO:0007669"/>
    <property type="project" value="UniProtKB-UniRule"/>
</dbReference>
<evidence type="ECO:0000313" key="9">
    <source>
        <dbReference type="EMBL" id="KAJ6224536.1"/>
    </source>
</evidence>
<dbReference type="InterPro" id="IPR036961">
    <property type="entry name" value="Kinesin_motor_dom_sf"/>
</dbReference>
<dbReference type="PANTHER" id="PTHR13140">
    <property type="entry name" value="MYOSIN"/>
    <property type="match status" value="1"/>
</dbReference>
<dbReference type="GO" id="GO:0006897">
    <property type="term" value="P:endocytosis"/>
    <property type="evidence" value="ECO:0007669"/>
    <property type="project" value="TreeGrafter"/>
</dbReference>
<dbReference type="GO" id="GO:0030048">
    <property type="term" value="P:actin filament-based movement"/>
    <property type="evidence" value="ECO:0007669"/>
    <property type="project" value="TreeGrafter"/>
</dbReference>
<dbReference type="GO" id="GO:0000146">
    <property type="term" value="F:microfilament motor activity"/>
    <property type="evidence" value="ECO:0007669"/>
    <property type="project" value="TreeGrafter"/>
</dbReference>
<keyword evidence="10" id="KW-1185">Reference proteome</keyword>
<keyword evidence="2 6" id="KW-0067">ATP-binding</keyword>
<dbReference type="Gene3D" id="1.20.5.4820">
    <property type="match status" value="1"/>
</dbReference>
<evidence type="ECO:0000256" key="1">
    <source>
        <dbReference type="ARBA" id="ARBA00022741"/>
    </source>
</evidence>
<dbReference type="PROSITE" id="PS51456">
    <property type="entry name" value="MYOSIN_MOTOR"/>
    <property type="match status" value="1"/>
</dbReference>
<feature type="domain" description="Myosin motor" evidence="7">
    <location>
        <begin position="37"/>
        <end position="752"/>
    </location>
</feature>
<dbReference type="GO" id="GO:0005886">
    <property type="term" value="C:plasma membrane"/>
    <property type="evidence" value="ECO:0007669"/>
    <property type="project" value="TreeGrafter"/>
</dbReference>
<dbReference type="Gene3D" id="1.20.120.720">
    <property type="entry name" value="Myosin VI head, motor domain, U50 subdomain"/>
    <property type="match status" value="1"/>
</dbReference>
<dbReference type="EMBL" id="JAPWDV010000001">
    <property type="protein sequence ID" value="KAJ6224536.1"/>
    <property type="molecule type" value="Genomic_DNA"/>
</dbReference>
<dbReference type="InterPro" id="IPR001609">
    <property type="entry name" value="Myosin_head_motor_dom-like"/>
</dbReference>
<feature type="binding site" evidence="6">
    <location>
        <begin position="130"/>
        <end position="137"/>
    </location>
    <ligand>
        <name>ATP</name>
        <dbReference type="ChEBI" id="CHEBI:30616"/>
    </ligand>
</feature>
<dbReference type="Proteomes" id="UP001142055">
    <property type="component" value="Chromosome 1"/>
</dbReference>
<evidence type="ECO:0000259" key="8">
    <source>
        <dbReference type="PROSITE" id="PS51757"/>
    </source>
</evidence>
<feature type="region of interest" description="Actin-binding" evidence="6">
    <location>
        <begin position="628"/>
        <end position="650"/>
    </location>
</feature>
<dbReference type="PROSITE" id="PS50096">
    <property type="entry name" value="IQ"/>
    <property type="match status" value="1"/>
</dbReference>
<comment type="caution">
    <text evidence="9">The sequence shown here is derived from an EMBL/GenBank/DDBJ whole genome shotgun (WGS) entry which is preliminary data.</text>
</comment>
<evidence type="ECO:0000256" key="4">
    <source>
        <dbReference type="ARBA" id="ARBA00023175"/>
    </source>
</evidence>
<dbReference type="PANTHER" id="PTHR13140:SF802">
    <property type="entry name" value="UNCONVENTIONAL MYOSIN-IB ISOFORM X1"/>
    <property type="match status" value="1"/>
</dbReference>
<sequence>MSLKVTNNRKVLNQLLLPPSSSSYIDSNQLRLENEVGCSDATKLADTTNEDAFVHNLKIRFLNKQIYTSIESTVIAINPYEQLPLYSYQILAAYEHHNILALPPHIYALCDHVLHCLKERNIDQCIITSGVSGSGKTECVKIALNYFIYGSNERCELNKIKTRLIAIPKIIEAFANASTEQNYNSTRLIYMYEIDFDFRGDPLGGQISDYFLEKTRVSRQEIFGYNFHIFYQLIGGADLKLLNYLKLKRNVDSYQLLKEERQTFQQTNSQNSIDEFRKTKLFLQAVGYSSNELVECFQILAFILKLGNVQFLRRANLDSTEGCTILADYEISDICETFQLNVDTFQRQLTQKVVKNHNDVFVAELSANSANKIKNCLCKTLYYRLFTWTISRINDLIKTKPSANLTRNNLTMIDSFGFESYNINCFEQLLINYFHEKVQQIFVDFNIRKEQDEYVREQIEWQPIDFTFNDLLCDLIERSTDSILSTLHEESTKMIYFREEIFIQNLNQHCTSHLHYTEITNPVHMDREHGNIGCLHSCSLPYRRLSAGDINKSLPQLCFGIKHFMSNVVYSINGFIEKNTDHIGREWSQLFYHSGHTLLKTIFPDGNRSLRKNPKKPITLANQFVITIESILAKLENKQIHFIQCIRPNRLKMPNMFDDEYVYKQLYSQFVIEYNQFLQAGYFYKENYDTFFKQFSILSHQTWPKWNGTLLNGVYVLLYQLFNGKLDNFAFGKTKIFVKHLSVMIELEEFRLLRLTKFAIKIQKYIRTWIQRRRYIRMICSQRKVVRYYRNWKRKHFLLWLSTHLPSQSPLSREWPSCPRSCKESNRLLRKLYHKWRCHRYRSRFDQINRNRMREKVTAMGLFRGRKASYRNSISHPFRGDYIRLRQNVKWKRLLPSLGEMYVVFADLVSKITKRCGKFVHKLVVISTNSFIVLDHRTMQINHHIKLHDIFKISTSPYMDNDQKGLNSRAFLFESSHLIELITKLFLVIQNAVGKGPTIEISQEFQVHTGKENLVLVFKTRTNPDTSLNEVRISRKSNRLEITI</sequence>
<keyword evidence="1 6" id="KW-0547">Nucleotide-binding</keyword>